<dbReference type="SUPFAM" id="SSF48334">
    <property type="entry name" value="DNA repair protein MutS, domain III"/>
    <property type="match status" value="1"/>
</dbReference>
<dbReference type="InterPro" id="IPR007696">
    <property type="entry name" value="DNA_mismatch_repair_MutS_core"/>
</dbReference>
<dbReference type="InterPro" id="IPR000432">
    <property type="entry name" value="DNA_mismatch_repair_MutS_C"/>
</dbReference>
<gene>
    <name evidence="7" type="primary">mutS_2</name>
    <name evidence="7" type="ORF">CLOSAC_22410</name>
</gene>
<dbReference type="InterPro" id="IPR036187">
    <property type="entry name" value="DNA_mismatch_repair_MutS_sf"/>
</dbReference>
<dbReference type="SUPFAM" id="SSF52540">
    <property type="entry name" value="P-loop containing nucleoside triphosphate hydrolases"/>
    <property type="match status" value="1"/>
</dbReference>
<keyword evidence="2" id="KW-0067">ATP-binding</keyword>
<dbReference type="InterPro" id="IPR027417">
    <property type="entry name" value="P-loop_NTPase"/>
</dbReference>
<dbReference type="GO" id="GO:0030983">
    <property type="term" value="F:mismatched DNA binding"/>
    <property type="evidence" value="ECO:0007669"/>
    <property type="project" value="InterPro"/>
</dbReference>
<accession>A0A1S8N5S1</accession>
<dbReference type="AlphaFoldDB" id="A0A1S8N5S1"/>
<keyword evidence="3" id="KW-0238">DNA-binding</keyword>
<reference evidence="7 8" key="1">
    <citation type="submission" date="2016-05" db="EMBL/GenBank/DDBJ databases">
        <title>Microbial solvent formation.</title>
        <authorList>
            <person name="Poehlein A."/>
            <person name="Montoya Solano J.D."/>
            <person name="Flitsch S."/>
            <person name="Krabben P."/>
            <person name="Duerre P."/>
            <person name="Daniel R."/>
        </authorList>
    </citation>
    <scope>NUCLEOTIDE SEQUENCE [LARGE SCALE GENOMIC DNA]</scope>
    <source>
        <strain evidence="7 8">L1-8</strain>
    </source>
</reference>
<dbReference type="Proteomes" id="UP000191154">
    <property type="component" value="Unassembled WGS sequence"/>
</dbReference>
<evidence type="ECO:0000256" key="4">
    <source>
        <dbReference type="SAM" id="Phobius"/>
    </source>
</evidence>
<evidence type="ECO:0000313" key="7">
    <source>
        <dbReference type="EMBL" id="OOM11814.1"/>
    </source>
</evidence>
<feature type="domain" description="DNA mismatch repair protein MutS core" evidence="5">
    <location>
        <begin position="58"/>
        <end position="329"/>
    </location>
</feature>
<name>A0A1S8N5S1_CLOSA</name>
<sequence length="530" mass="61154">MLEVERSEFMSISVSRSFLKKDLYSTKYKRRDLNKIKTLFDLSEKNNFTIDDQTWNDLIMDEVFNELDRTYSAEGEAALYKMLRNPIMDEEELNKRGNLIGLFKKDIDLTVNLRKIFFDMCYDKKNRLIEMINGLLSVSKLKYYLYTILGLTPIVWILVAIILREPKVMIILMLDIYAKIYVHNRERDTINTVGLVYLRELIDAAKILSSIKNNEIKSYTAKMKDLLNELSAIDKSTYLLTLTNSFFGIIDMLSVPFFLQESIYYKISGKLIEKKDTILELYYLVGEIDALISVAIYQNNNDGKYSKPKFIKATSLKIKDGIHPLLKKPVANSIEISRKGIVLTGTNMSGKSTFLRMVSTNILLAQTFNFVLGKEYEGCFLNIVSSLSPKDDIVNGKSYYLAEAESILRIIKASQKEIPVFCPIDEIFRGTNPLERISSSAEILNYINKGKAICIVATHDRELSDMLKENYDFYHFSEEVDNESGLKFDYKLKKGVSKTRNAIKLLEYVGYPKEIIQNSYKRMEKIEGFI</sequence>
<dbReference type="InterPro" id="IPR045076">
    <property type="entry name" value="MutS"/>
</dbReference>
<dbReference type="Gene3D" id="1.10.1420.10">
    <property type="match status" value="1"/>
</dbReference>
<evidence type="ECO:0000256" key="1">
    <source>
        <dbReference type="ARBA" id="ARBA00022741"/>
    </source>
</evidence>
<feature type="transmembrane region" description="Helical" evidence="4">
    <location>
        <begin position="143"/>
        <end position="163"/>
    </location>
</feature>
<evidence type="ECO:0000259" key="6">
    <source>
        <dbReference type="SMART" id="SM00534"/>
    </source>
</evidence>
<dbReference type="SMART" id="SM00533">
    <property type="entry name" value="MUTSd"/>
    <property type="match status" value="1"/>
</dbReference>
<dbReference type="STRING" id="169679.CSACC_06940"/>
<dbReference type="Pfam" id="PF00488">
    <property type="entry name" value="MutS_V"/>
    <property type="match status" value="1"/>
</dbReference>
<keyword evidence="4" id="KW-0812">Transmembrane</keyword>
<evidence type="ECO:0000256" key="2">
    <source>
        <dbReference type="ARBA" id="ARBA00022840"/>
    </source>
</evidence>
<dbReference type="PANTHER" id="PTHR11361:SF152">
    <property type="entry name" value="DNA MISMATCH REPAIR PROTEIN"/>
    <property type="match status" value="1"/>
</dbReference>
<comment type="caution">
    <text evidence="7">The sequence shown here is derived from an EMBL/GenBank/DDBJ whole genome shotgun (WGS) entry which is preliminary data.</text>
</comment>
<dbReference type="GO" id="GO:0005524">
    <property type="term" value="F:ATP binding"/>
    <property type="evidence" value="ECO:0007669"/>
    <property type="project" value="UniProtKB-KW"/>
</dbReference>
<keyword evidence="4" id="KW-1133">Transmembrane helix</keyword>
<dbReference type="EMBL" id="LZYZ01000004">
    <property type="protein sequence ID" value="OOM11814.1"/>
    <property type="molecule type" value="Genomic_DNA"/>
</dbReference>
<protein>
    <submittedName>
        <fullName evidence="7">DNA mismatch repair protein MutS</fullName>
    </submittedName>
</protein>
<feature type="domain" description="DNA mismatch repair proteins mutS family" evidence="6">
    <location>
        <begin position="338"/>
        <end position="524"/>
    </location>
</feature>
<dbReference type="Gene3D" id="3.40.50.300">
    <property type="entry name" value="P-loop containing nucleotide triphosphate hydrolases"/>
    <property type="match status" value="1"/>
</dbReference>
<evidence type="ECO:0000256" key="3">
    <source>
        <dbReference type="ARBA" id="ARBA00023125"/>
    </source>
</evidence>
<keyword evidence="4" id="KW-0472">Membrane</keyword>
<organism evidence="7 8">
    <name type="scientific">Clostridium saccharobutylicum</name>
    <dbReference type="NCBI Taxonomy" id="169679"/>
    <lineage>
        <taxon>Bacteria</taxon>
        <taxon>Bacillati</taxon>
        <taxon>Bacillota</taxon>
        <taxon>Clostridia</taxon>
        <taxon>Eubacteriales</taxon>
        <taxon>Clostridiaceae</taxon>
        <taxon>Clostridium</taxon>
    </lineage>
</organism>
<dbReference type="GO" id="GO:0006298">
    <property type="term" value="P:mismatch repair"/>
    <property type="evidence" value="ECO:0007669"/>
    <property type="project" value="InterPro"/>
</dbReference>
<dbReference type="PANTHER" id="PTHR11361">
    <property type="entry name" value="DNA MISMATCH REPAIR PROTEIN MUTS FAMILY MEMBER"/>
    <property type="match status" value="1"/>
</dbReference>
<evidence type="ECO:0000259" key="5">
    <source>
        <dbReference type="SMART" id="SM00533"/>
    </source>
</evidence>
<dbReference type="SMART" id="SM00534">
    <property type="entry name" value="MUTSac"/>
    <property type="match status" value="1"/>
</dbReference>
<keyword evidence="1" id="KW-0547">Nucleotide-binding</keyword>
<proteinExistence type="predicted"/>
<dbReference type="GO" id="GO:0005829">
    <property type="term" value="C:cytosol"/>
    <property type="evidence" value="ECO:0007669"/>
    <property type="project" value="TreeGrafter"/>
</dbReference>
<dbReference type="GO" id="GO:0140664">
    <property type="term" value="F:ATP-dependent DNA damage sensor activity"/>
    <property type="evidence" value="ECO:0007669"/>
    <property type="project" value="InterPro"/>
</dbReference>
<evidence type="ECO:0000313" key="8">
    <source>
        <dbReference type="Proteomes" id="UP000191154"/>
    </source>
</evidence>